<name>H5TP83_GORO1</name>
<feature type="domain" description="Aldehyde dehydrogenase" evidence="5">
    <location>
        <begin position="34"/>
        <end position="496"/>
    </location>
</feature>
<dbReference type="InterPro" id="IPR016162">
    <property type="entry name" value="Ald_DH_N"/>
</dbReference>
<dbReference type="PROSITE" id="PS00070">
    <property type="entry name" value="ALDEHYDE_DEHYDR_CYS"/>
    <property type="match status" value="1"/>
</dbReference>
<protein>
    <submittedName>
        <fullName evidence="6">Aldehyde dehydrogenase</fullName>
    </submittedName>
</protein>
<dbReference type="FunFam" id="3.40.605.10:FF:000007">
    <property type="entry name" value="NAD/NADP-dependent betaine aldehyde dehydrogenase"/>
    <property type="match status" value="1"/>
</dbReference>
<evidence type="ECO:0000256" key="2">
    <source>
        <dbReference type="ARBA" id="ARBA00023002"/>
    </source>
</evidence>
<dbReference type="InterPro" id="IPR016160">
    <property type="entry name" value="Ald_DH_CS_CYS"/>
</dbReference>
<comment type="similarity">
    <text evidence="1 4">Belongs to the aldehyde dehydrogenase family.</text>
</comment>
<dbReference type="Gene3D" id="3.40.605.10">
    <property type="entry name" value="Aldehyde Dehydrogenase, Chain A, domain 1"/>
    <property type="match status" value="1"/>
</dbReference>
<reference evidence="6" key="1">
    <citation type="submission" date="2012-02" db="EMBL/GenBank/DDBJ databases">
        <title>Whole genome shotgun sequence of Gordonia otitidis NBRC 100426.</title>
        <authorList>
            <person name="Yoshida I."/>
            <person name="Hosoyama A."/>
            <person name="Tsuchikane K."/>
            <person name="Katsumata H."/>
            <person name="Yamazaki S."/>
            <person name="Fujita N."/>
        </authorList>
    </citation>
    <scope>NUCLEOTIDE SEQUENCE [LARGE SCALE GENOMIC DNA]</scope>
    <source>
        <strain evidence="6">NBRC 100426</strain>
    </source>
</reference>
<comment type="caution">
    <text evidence="6">The sequence shown here is derived from an EMBL/GenBank/DDBJ whole genome shotgun (WGS) entry which is preliminary data.</text>
</comment>
<dbReference type="InterPro" id="IPR016161">
    <property type="entry name" value="Ald_DH/histidinol_DH"/>
</dbReference>
<sequence>MSLVASVDEAPGILPAGVNPGHDLADRIYVAGRWQTGTGALIESVDPSNGRVFATLHGATVDDVDTAVREGLNAATTSGWATMLPHERALVLHRIGAAIDENRDRIAALQTLDTGKTLAETRALAGSAANTFRYMAAALETMDEALTTPRGPWMTFSTHSAMGVIGAITPWNSPIASDAQKIAPALAAGNAVVSKPPVWAPWVTLLLARLCEDAGLPKGLLSVLPGPGRTVGEALVRHPEVAKVSFTGGTSTGRHLAHVAAEKLMPITLELGGKSPTIVFDDADVEKALQGVLYGIFSSSGQSCIAGSRIFVQRNIFEQFTSDLIARAGRLRLGPGTGPTTDVAPMIARAHRDSVAAMVDAAVAEGAQVLCGGAVPTDPALSGGHYYPPTVLAGVDNAATICQEEVFGPVAVILPFDDEADVIAQANDTVFGLACGIWTEDYRRAMRIGEAIDAGTVWVNTYKQFSISTPFTGLRESGLGTEKGRDAIRQYSDQKSFYLDRSDTPMSWGCPR</sequence>
<dbReference type="Gene3D" id="3.40.309.10">
    <property type="entry name" value="Aldehyde Dehydrogenase, Chain A, domain 2"/>
    <property type="match status" value="1"/>
</dbReference>
<dbReference type="InterPro" id="IPR029510">
    <property type="entry name" value="Ald_DH_CS_GLU"/>
</dbReference>
<gene>
    <name evidence="6" type="ORF">GOOTI_153_00010</name>
</gene>
<dbReference type="InterPro" id="IPR015590">
    <property type="entry name" value="Aldehyde_DH_dom"/>
</dbReference>
<dbReference type="InterPro" id="IPR016163">
    <property type="entry name" value="Ald_DH_C"/>
</dbReference>
<dbReference type="PROSITE" id="PS00687">
    <property type="entry name" value="ALDEHYDE_DEHYDR_GLU"/>
    <property type="match status" value="1"/>
</dbReference>
<dbReference type="FunFam" id="3.40.309.10:FF:000012">
    <property type="entry name" value="Betaine aldehyde dehydrogenase"/>
    <property type="match status" value="1"/>
</dbReference>
<evidence type="ECO:0000256" key="4">
    <source>
        <dbReference type="RuleBase" id="RU003345"/>
    </source>
</evidence>
<evidence type="ECO:0000259" key="5">
    <source>
        <dbReference type="Pfam" id="PF00171"/>
    </source>
</evidence>
<dbReference type="PANTHER" id="PTHR11699">
    <property type="entry name" value="ALDEHYDE DEHYDROGENASE-RELATED"/>
    <property type="match status" value="1"/>
</dbReference>
<proteinExistence type="inferred from homology"/>
<accession>H5TP83</accession>
<dbReference type="STRING" id="1108044.GOOTI_153_00010"/>
<keyword evidence="7" id="KW-1185">Reference proteome</keyword>
<keyword evidence="2 4" id="KW-0560">Oxidoreductase</keyword>
<dbReference type="EMBL" id="BAFB01000153">
    <property type="protein sequence ID" value="GAB35291.1"/>
    <property type="molecule type" value="Genomic_DNA"/>
</dbReference>
<evidence type="ECO:0000256" key="3">
    <source>
        <dbReference type="PROSITE-ProRule" id="PRU10007"/>
    </source>
</evidence>
<dbReference type="GO" id="GO:0016620">
    <property type="term" value="F:oxidoreductase activity, acting on the aldehyde or oxo group of donors, NAD or NADP as acceptor"/>
    <property type="evidence" value="ECO:0007669"/>
    <property type="project" value="InterPro"/>
</dbReference>
<dbReference type="SUPFAM" id="SSF53720">
    <property type="entry name" value="ALDH-like"/>
    <property type="match status" value="1"/>
</dbReference>
<organism evidence="6 7">
    <name type="scientific">Gordonia otitidis (strain DSM 44809 / CCUG 52243 / JCM 12355 / NBRC 100426 / IFM 10032)</name>
    <dbReference type="NCBI Taxonomy" id="1108044"/>
    <lineage>
        <taxon>Bacteria</taxon>
        <taxon>Bacillati</taxon>
        <taxon>Actinomycetota</taxon>
        <taxon>Actinomycetes</taxon>
        <taxon>Mycobacteriales</taxon>
        <taxon>Gordoniaceae</taxon>
        <taxon>Gordonia</taxon>
    </lineage>
</organism>
<dbReference type="OrthoDB" id="6882680at2"/>
<dbReference type="AlphaFoldDB" id="H5TP83"/>
<dbReference type="Proteomes" id="UP000005038">
    <property type="component" value="Unassembled WGS sequence"/>
</dbReference>
<evidence type="ECO:0000313" key="7">
    <source>
        <dbReference type="Proteomes" id="UP000005038"/>
    </source>
</evidence>
<evidence type="ECO:0000256" key="1">
    <source>
        <dbReference type="ARBA" id="ARBA00009986"/>
    </source>
</evidence>
<dbReference type="RefSeq" id="WP_007239514.1">
    <property type="nucleotide sequence ID" value="NZ_BAFB01000153.1"/>
</dbReference>
<evidence type="ECO:0000313" key="6">
    <source>
        <dbReference type="EMBL" id="GAB35291.1"/>
    </source>
</evidence>
<dbReference type="CDD" id="cd07114">
    <property type="entry name" value="ALDH_DhaS"/>
    <property type="match status" value="1"/>
</dbReference>
<dbReference type="Pfam" id="PF00171">
    <property type="entry name" value="Aldedh"/>
    <property type="match status" value="1"/>
</dbReference>
<feature type="active site" evidence="3">
    <location>
        <position position="270"/>
    </location>
</feature>